<dbReference type="InterPro" id="IPR022042">
    <property type="entry name" value="snRNA-activating_su3"/>
</dbReference>
<dbReference type="GO" id="GO:0000978">
    <property type="term" value="F:RNA polymerase II cis-regulatory region sequence-specific DNA binding"/>
    <property type="evidence" value="ECO:0007669"/>
    <property type="project" value="TreeGrafter"/>
</dbReference>
<evidence type="ECO:0000256" key="1">
    <source>
        <dbReference type="ARBA" id="ARBA00004123"/>
    </source>
</evidence>
<evidence type="ECO:0000313" key="11">
    <source>
        <dbReference type="EMBL" id="KAK8773940.1"/>
    </source>
</evidence>
<evidence type="ECO:0000256" key="9">
    <source>
        <dbReference type="ARBA" id="ARBA00025958"/>
    </source>
</evidence>
<comment type="function">
    <text evidence="8">Part of the SNAPc complex required for the transcription of both RNA polymerase II and III small-nuclear RNA genes. Binds to the proximal sequence element (PSE), a non-TATA-box basal promoter element common to these 2 types of genes. Recruits TBP and BRF2 to the U6 snRNA TATA box.</text>
</comment>
<reference evidence="11 12" key="1">
    <citation type="journal article" date="2023" name="Arcadia Sci">
        <title>De novo assembly of a long-read Amblyomma americanum tick genome.</title>
        <authorList>
            <person name="Chou S."/>
            <person name="Poskanzer K.E."/>
            <person name="Rollins M."/>
            <person name="Thuy-Boun P.S."/>
        </authorList>
    </citation>
    <scope>NUCLEOTIDE SEQUENCE [LARGE SCALE GENOMIC DNA]</scope>
    <source>
        <strain evidence="11">F_SG_1</strain>
        <tissue evidence="11">Salivary glands</tissue>
    </source>
</reference>
<comment type="subcellular location">
    <subcellularLocation>
        <location evidence="1">Nucleus</location>
    </subcellularLocation>
</comment>
<dbReference type="PANTHER" id="PTHR13421">
    <property type="entry name" value="SNRNA-ACTIVATING PROTEIN COMPLEX SUBUNIT 3"/>
    <property type="match status" value="1"/>
</dbReference>
<dbReference type="GO" id="GO:0003681">
    <property type="term" value="F:bent DNA binding"/>
    <property type="evidence" value="ECO:0007669"/>
    <property type="project" value="TreeGrafter"/>
</dbReference>
<evidence type="ECO:0000256" key="4">
    <source>
        <dbReference type="ARBA" id="ARBA00023015"/>
    </source>
</evidence>
<dbReference type="GO" id="GO:0001046">
    <property type="term" value="F:core promoter sequence-specific DNA binding"/>
    <property type="evidence" value="ECO:0007669"/>
    <property type="project" value="TreeGrafter"/>
</dbReference>
<dbReference type="GO" id="GO:0001006">
    <property type="term" value="F:RNA polymerase III type 3 promoter sequence-specific DNA binding"/>
    <property type="evidence" value="ECO:0007669"/>
    <property type="project" value="TreeGrafter"/>
</dbReference>
<keyword evidence="5" id="KW-0238">DNA-binding</keyword>
<comment type="subunit">
    <text evidence="9">Part of the SNAPc complex composed of 5 subunits: SNAPC1, SNAPC2, SNAPC3, SNAPC4 and SNAPC5. SNAPC3 interacts with SNAPC1.</text>
</comment>
<dbReference type="GO" id="GO:0042796">
    <property type="term" value="P:snRNA transcription by RNA polymerase III"/>
    <property type="evidence" value="ECO:0007669"/>
    <property type="project" value="TreeGrafter"/>
</dbReference>
<keyword evidence="12" id="KW-1185">Reference proteome</keyword>
<dbReference type="AlphaFoldDB" id="A0AAQ4EGY3"/>
<proteinExistence type="inferred from homology"/>
<dbReference type="Proteomes" id="UP001321473">
    <property type="component" value="Unassembled WGS sequence"/>
</dbReference>
<sequence length="272" mass="31129">MLRKSKAKKYVLMRVLVREVTGVLMDAVHEPNCREFISEPVKVAEFKKQWTNPLEASRYYEFDGMNIGEAIRKAMNISESELKRLEDEFRPDKLCCGLEKLDSTEVPEVTDLNTIKELEKKLQKQQQDMTYRYKEASLVRRSCPLTSVNLVNEHSHVEPPDTERVPSGEVILTVQVFKPIKAPVCFTKVHRGCNDFPFTILSEVAVLGSQTLLELRAKIQCISDDVPIGDFSENPDKPREPTAGEVYKSGFFFIGDTFYNDMSDPSCRDYSE</sequence>
<keyword evidence="6" id="KW-0804">Transcription</keyword>
<protein>
    <recommendedName>
        <fullName evidence="3">snRNA-activating protein complex subunit 3</fullName>
    </recommendedName>
    <alternativeName>
        <fullName evidence="10">Small nuclear RNA-activating complex polypeptide 3</fullName>
    </alternativeName>
</protein>
<evidence type="ECO:0000256" key="8">
    <source>
        <dbReference type="ARBA" id="ARBA00025193"/>
    </source>
</evidence>
<dbReference type="GO" id="GO:0005634">
    <property type="term" value="C:nucleus"/>
    <property type="evidence" value="ECO:0007669"/>
    <property type="project" value="UniProtKB-SubCell"/>
</dbReference>
<dbReference type="GO" id="GO:0042795">
    <property type="term" value="P:snRNA transcription by RNA polymerase II"/>
    <property type="evidence" value="ECO:0007669"/>
    <property type="project" value="TreeGrafter"/>
</dbReference>
<dbReference type="PANTHER" id="PTHR13421:SF16">
    <property type="entry name" value="SNRNA-ACTIVATING PROTEIN COMPLEX SUBUNIT 3"/>
    <property type="match status" value="1"/>
</dbReference>
<organism evidence="11 12">
    <name type="scientific">Amblyomma americanum</name>
    <name type="common">Lone star tick</name>
    <dbReference type="NCBI Taxonomy" id="6943"/>
    <lineage>
        <taxon>Eukaryota</taxon>
        <taxon>Metazoa</taxon>
        <taxon>Ecdysozoa</taxon>
        <taxon>Arthropoda</taxon>
        <taxon>Chelicerata</taxon>
        <taxon>Arachnida</taxon>
        <taxon>Acari</taxon>
        <taxon>Parasitiformes</taxon>
        <taxon>Ixodida</taxon>
        <taxon>Ixodoidea</taxon>
        <taxon>Ixodidae</taxon>
        <taxon>Amblyomminae</taxon>
        <taxon>Amblyomma</taxon>
    </lineage>
</organism>
<name>A0AAQ4EGY3_AMBAM</name>
<evidence type="ECO:0000256" key="7">
    <source>
        <dbReference type="ARBA" id="ARBA00023242"/>
    </source>
</evidence>
<evidence type="ECO:0000256" key="6">
    <source>
        <dbReference type="ARBA" id="ARBA00023163"/>
    </source>
</evidence>
<comment type="similarity">
    <text evidence="2">Belongs to the SNAPC3/SRD2 family.</text>
</comment>
<dbReference type="GO" id="GO:0019185">
    <property type="term" value="C:snRNA-activating protein complex"/>
    <property type="evidence" value="ECO:0007669"/>
    <property type="project" value="TreeGrafter"/>
</dbReference>
<dbReference type="Pfam" id="PF12251">
    <property type="entry name" value="SNAPC3"/>
    <property type="match status" value="1"/>
</dbReference>
<keyword evidence="7" id="KW-0539">Nucleus</keyword>
<keyword evidence="4" id="KW-0805">Transcription regulation</keyword>
<evidence type="ECO:0000256" key="2">
    <source>
        <dbReference type="ARBA" id="ARBA00010410"/>
    </source>
</evidence>
<gene>
    <name evidence="11" type="ORF">V5799_011526</name>
</gene>
<evidence type="ECO:0000256" key="5">
    <source>
        <dbReference type="ARBA" id="ARBA00023125"/>
    </source>
</evidence>
<evidence type="ECO:0000256" key="3">
    <source>
        <dbReference type="ARBA" id="ARBA00013634"/>
    </source>
</evidence>
<comment type="caution">
    <text evidence="11">The sequence shown here is derived from an EMBL/GenBank/DDBJ whole genome shotgun (WGS) entry which is preliminary data.</text>
</comment>
<evidence type="ECO:0000313" key="12">
    <source>
        <dbReference type="Proteomes" id="UP001321473"/>
    </source>
</evidence>
<accession>A0AAQ4EGY3</accession>
<evidence type="ECO:0000256" key="10">
    <source>
        <dbReference type="ARBA" id="ARBA00029606"/>
    </source>
</evidence>
<dbReference type="EMBL" id="JARKHS020016045">
    <property type="protein sequence ID" value="KAK8773940.1"/>
    <property type="molecule type" value="Genomic_DNA"/>
</dbReference>